<evidence type="ECO:0000256" key="2">
    <source>
        <dbReference type="ARBA" id="ARBA00022679"/>
    </source>
</evidence>
<dbReference type="PIRSF" id="PIRSF004553">
    <property type="entry name" value="CHP00095"/>
    <property type="match status" value="1"/>
</dbReference>
<dbReference type="STRING" id="1165094.RINTHH_14730"/>
<dbReference type="PANTHER" id="PTHR43542">
    <property type="entry name" value="METHYLTRANSFERASE"/>
    <property type="match status" value="1"/>
</dbReference>
<protein>
    <submittedName>
        <fullName evidence="3">Ribosomal RNA small subunit methyltransferase D</fullName>
    </submittedName>
</protein>
<dbReference type="GO" id="GO:0003676">
    <property type="term" value="F:nucleic acid binding"/>
    <property type="evidence" value="ECO:0007669"/>
    <property type="project" value="InterPro"/>
</dbReference>
<dbReference type="SUPFAM" id="SSF53335">
    <property type="entry name" value="S-adenosyl-L-methionine-dependent methyltransferases"/>
    <property type="match status" value="1"/>
</dbReference>
<dbReference type="GO" id="GO:0031167">
    <property type="term" value="P:rRNA methylation"/>
    <property type="evidence" value="ECO:0007669"/>
    <property type="project" value="InterPro"/>
</dbReference>
<dbReference type="PROSITE" id="PS00092">
    <property type="entry name" value="N6_MTASE"/>
    <property type="match status" value="1"/>
</dbReference>
<dbReference type="InterPro" id="IPR029063">
    <property type="entry name" value="SAM-dependent_MTases_sf"/>
</dbReference>
<keyword evidence="1 3" id="KW-0489">Methyltransferase</keyword>
<dbReference type="Proteomes" id="UP000053051">
    <property type="component" value="Unassembled WGS sequence"/>
</dbReference>
<dbReference type="InterPro" id="IPR004398">
    <property type="entry name" value="RNA_MeTrfase_RsmD"/>
</dbReference>
<sequence length="165" mass="18695">MNTRPTSSRVRTAIFNIWQGAITNCHWLDLCTGSGAIGAEALCRGAEVVVGIEKSTCACDIIRQNWQKVAGQYQQWQIIRGDILTKLTCLTGWKFNLIYFDPPYASKLYQPALELIAQYQLLDTQGEIAVEHSSHGWLAPTIADWEICREKVYGSTGITFYRYRK</sequence>
<dbReference type="GO" id="GO:0008168">
    <property type="term" value="F:methyltransferase activity"/>
    <property type="evidence" value="ECO:0007669"/>
    <property type="project" value="UniProtKB-KW"/>
</dbReference>
<dbReference type="CDD" id="cd02440">
    <property type="entry name" value="AdoMet_MTases"/>
    <property type="match status" value="1"/>
</dbReference>
<evidence type="ECO:0000313" key="3">
    <source>
        <dbReference type="EMBL" id="CCH67628.1"/>
    </source>
</evidence>
<dbReference type="Pfam" id="PF03602">
    <property type="entry name" value="Cons_hypoth95"/>
    <property type="match status" value="1"/>
</dbReference>
<dbReference type="AlphaFoldDB" id="M1X0Q4"/>
<keyword evidence="2 3" id="KW-0808">Transferase</keyword>
<dbReference type="Gene3D" id="3.40.50.150">
    <property type="entry name" value="Vaccinia Virus protein VP39"/>
    <property type="match status" value="1"/>
</dbReference>
<evidence type="ECO:0000256" key="1">
    <source>
        <dbReference type="ARBA" id="ARBA00022603"/>
    </source>
</evidence>
<comment type="caution">
    <text evidence="3">The sequence shown here is derived from an EMBL/GenBank/DDBJ whole genome shotgun (WGS) entry which is preliminary data.</text>
</comment>
<keyword evidence="4" id="KW-1185">Reference proteome</keyword>
<dbReference type="NCBIfam" id="TIGR00095">
    <property type="entry name" value="16S rRNA (guanine(966)-N(2))-methyltransferase RsmD"/>
    <property type="match status" value="1"/>
</dbReference>
<reference evidence="3 4" key="1">
    <citation type="submission" date="2012-05" db="EMBL/GenBank/DDBJ databases">
        <authorList>
            <person name="Hilton J."/>
        </authorList>
    </citation>
    <scope>NUCLEOTIDE SEQUENCE [LARGE SCALE GENOMIC DNA]</scope>
    <source>
        <strain evidence="3 4">HH01</strain>
    </source>
</reference>
<dbReference type="PANTHER" id="PTHR43542:SF1">
    <property type="entry name" value="METHYLTRANSFERASE"/>
    <property type="match status" value="1"/>
</dbReference>
<accession>M1X0Q4</accession>
<dbReference type="InterPro" id="IPR002052">
    <property type="entry name" value="DNA_methylase_N6_adenine_CS"/>
</dbReference>
<name>M1X0Q4_9NOST</name>
<dbReference type="EMBL" id="CAIY01000052">
    <property type="protein sequence ID" value="CCH67628.1"/>
    <property type="molecule type" value="Genomic_DNA"/>
</dbReference>
<reference evidence="4" key="2">
    <citation type="submission" date="2016-01" db="EMBL/GenBank/DDBJ databases">
        <title>Diatom-associated endosymboitic cyanobacterium lacks core nitrogen metabolism enzymes.</title>
        <authorList>
            <person name="Hilton J.A."/>
            <person name="Foster R.A."/>
            <person name="Tripp H.J."/>
            <person name="Carter B.J."/>
            <person name="Zehr J.P."/>
            <person name="Villareal T.A."/>
        </authorList>
    </citation>
    <scope>NUCLEOTIDE SEQUENCE [LARGE SCALE GENOMIC DNA]</scope>
    <source>
        <strain evidence="4">HH01</strain>
    </source>
</reference>
<proteinExistence type="predicted"/>
<gene>
    <name evidence="3" type="ORF">RINTHH_14730</name>
</gene>
<evidence type="ECO:0000313" key="4">
    <source>
        <dbReference type="Proteomes" id="UP000053051"/>
    </source>
</evidence>
<organism evidence="3 4">
    <name type="scientific">Richelia intracellularis HH01</name>
    <dbReference type="NCBI Taxonomy" id="1165094"/>
    <lineage>
        <taxon>Bacteria</taxon>
        <taxon>Bacillati</taxon>
        <taxon>Cyanobacteriota</taxon>
        <taxon>Cyanophyceae</taxon>
        <taxon>Nostocales</taxon>
        <taxon>Nostocaceae</taxon>
        <taxon>Richelia</taxon>
    </lineage>
</organism>